<name>A0ACD4CCT3_9BACI</name>
<gene>
    <name evidence="1" type="ORF">N5C46_08415</name>
</gene>
<proteinExistence type="predicted"/>
<dbReference type="Proteomes" id="UP001064027">
    <property type="component" value="Chromosome"/>
</dbReference>
<reference evidence="1" key="1">
    <citation type="submission" date="2022-09" db="EMBL/GenBank/DDBJ databases">
        <title>Complete genome sequence of Rossellomorea vietnamensis strain RL-WG62, a newly isolated PGPR with the potential for plant salinity stress alleviation.</title>
        <authorList>
            <person name="Ren L."/>
            <person name="Wang G."/>
            <person name="Hu H."/>
        </authorList>
    </citation>
    <scope>NUCLEOTIDE SEQUENCE</scope>
    <source>
        <strain evidence="1">RL-WG62</strain>
    </source>
</reference>
<organism evidence="1 2">
    <name type="scientific">Rossellomorea vietnamensis</name>
    <dbReference type="NCBI Taxonomy" id="218284"/>
    <lineage>
        <taxon>Bacteria</taxon>
        <taxon>Bacillati</taxon>
        <taxon>Bacillota</taxon>
        <taxon>Bacilli</taxon>
        <taxon>Bacillales</taxon>
        <taxon>Bacillaceae</taxon>
        <taxon>Rossellomorea</taxon>
    </lineage>
</organism>
<keyword evidence="2" id="KW-1185">Reference proteome</keyword>
<dbReference type="EMBL" id="CP104558">
    <property type="protein sequence ID" value="UXH46054.1"/>
    <property type="molecule type" value="Genomic_DNA"/>
</dbReference>
<evidence type="ECO:0000313" key="2">
    <source>
        <dbReference type="Proteomes" id="UP001064027"/>
    </source>
</evidence>
<sequence>MKTIMQPSFVPSKRKYLFCGDRVGMGILEPVMKIVNKVHLPSQFVLVEDKEKADISCWLKNQKMGSYLYIAVEWSRLPNFKRMAGVSGFSDDEAQYIGHGVRFINVYCCKCQKKTKVNGELPDAFTTCPHCHLKLSVSDHYSKRMESYLGYPALIQSE</sequence>
<protein>
    <submittedName>
        <fullName evidence="1">Uncharacterized protein</fullName>
    </submittedName>
</protein>
<evidence type="ECO:0000313" key="1">
    <source>
        <dbReference type="EMBL" id="UXH46054.1"/>
    </source>
</evidence>
<accession>A0ACD4CCT3</accession>